<feature type="non-terminal residue" evidence="3">
    <location>
        <position position="1"/>
    </location>
</feature>
<evidence type="ECO:0008006" key="4">
    <source>
        <dbReference type="Google" id="ProtNLM"/>
    </source>
</evidence>
<accession>X1KLS5</accession>
<evidence type="ECO:0000313" key="3">
    <source>
        <dbReference type="EMBL" id="GAH82998.1"/>
    </source>
</evidence>
<dbReference type="InterPro" id="IPR051122">
    <property type="entry name" value="SDR_DHRS6-like"/>
</dbReference>
<dbReference type="AlphaFoldDB" id="X1KLS5"/>
<dbReference type="InterPro" id="IPR002347">
    <property type="entry name" value="SDR_fam"/>
</dbReference>
<dbReference type="SUPFAM" id="SSF51735">
    <property type="entry name" value="NAD(P)-binding Rossmann-fold domains"/>
    <property type="match status" value="1"/>
</dbReference>
<comment type="caution">
    <text evidence="3">The sequence shown here is derived from an EMBL/GenBank/DDBJ whole genome shotgun (WGS) entry which is preliminary data.</text>
</comment>
<organism evidence="3">
    <name type="scientific">marine sediment metagenome</name>
    <dbReference type="NCBI Taxonomy" id="412755"/>
    <lineage>
        <taxon>unclassified sequences</taxon>
        <taxon>metagenomes</taxon>
        <taxon>ecological metagenomes</taxon>
    </lineage>
</organism>
<dbReference type="PANTHER" id="PTHR43477:SF1">
    <property type="entry name" value="DIHYDROANTICAPSIN 7-DEHYDROGENASE"/>
    <property type="match status" value="1"/>
</dbReference>
<dbReference type="InterPro" id="IPR020904">
    <property type="entry name" value="Sc_DH/Rdtase_CS"/>
</dbReference>
<proteinExistence type="inferred from homology"/>
<dbReference type="GO" id="GO:0016491">
    <property type="term" value="F:oxidoreductase activity"/>
    <property type="evidence" value="ECO:0007669"/>
    <property type="project" value="UniProtKB-KW"/>
</dbReference>
<reference evidence="3" key="1">
    <citation type="journal article" date="2014" name="Front. Microbiol.">
        <title>High frequency of phylogenetically diverse reductive dehalogenase-homologous genes in deep subseafloor sedimentary metagenomes.</title>
        <authorList>
            <person name="Kawai M."/>
            <person name="Futagami T."/>
            <person name="Toyoda A."/>
            <person name="Takaki Y."/>
            <person name="Nishi S."/>
            <person name="Hori S."/>
            <person name="Arai W."/>
            <person name="Tsubouchi T."/>
            <person name="Morono Y."/>
            <person name="Uchiyama I."/>
            <person name="Ito T."/>
            <person name="Fujiyama A."/>
            <person name="Inagaki F."/>
            <person name="Takami H."/>
        </authorList>
    </citation>
    <scope>NUCLEOTIDE SEQUENCE</scope>
    <source>
        <strain evidence="3">Expedition CK06-06</strain>
    </source>
</reference>
<evidence type="ECO:0000256" key="1">
    <source>
        <dbReference type="ARBA" id="ARBA00006484"/>
    </source>
</evidence>
<dbReference type="PANTHER" id="PTHR43477">
    <property type="entry name" value="DIHYDROANTICAPSIN 7-DEHYDROGENASE"/>
    <property type="match status" value="1"/>
</dbReference>
<dbReference type="EMBL" id="BARU01043592">
    <property type="protein sequence ID" value="GAH82998.1"/>
    <property type="molecule type" value="Genomic_DNA"/>
</dbReference>
<protein>
    <recommendedName>
        <fullName evidence="4">SDR family oxidoreductase</fullName>
    </recommendedName>
</protein>
<dbReference type="Pfam" id="PF13561">
    <property type="entry name" value="adh_short_C2"/>
    <property type="match status" value="1"/>
</dbReference>
<dbReference type="PROSITE" id="PS00061">
    <property type="entry name" value="ADH_SHORT"/>
    <property type="match status" value="1"/>
</dbReference>
<dbReference type="Gene3D" id="3.40.50.720">
    <property type="entry name" value="NAD(P)-binding Rossmann-like Domain"/>
    <property type="match status" value="1"/>
</dbReference>
<dbReference type="InterPro" id="IPR036291">
    <property type="entry name" value="NAD(P)-bd_dom_sf"/>
</dbReference>
<comment type="similarity">
    <text evidence="1">Belongs to the short-chain dehydrogenases/reductases (SDR) family.</text>
</comment>
<dbReference type="PRINTS" id="PR00081">
    <property type="entry name" value="GDHRDH"/>
</dbReference>
<gene>
    <name evidence="3" type="ORF">S03H2_66716</name>
</gene>
<evidence type="ECO:0000256" key="2">
    <source>
        <dbReference type="ARBA" id="ARBA00023002"/>
    </source>
</evidence>
<keyword evidence="2" id="KW-0560">Oxidoreductase</keyword>
<dbReference type="PRINTS" id="PR00080">
    <property type="entry name" value="SDRFAMILY"/>
</dbReference>
<dbReference type="CDD" id="cd05233">
    <property type="entry name" value="SDR_c"/>
    <property type="match status" value="1"/>
</dbReference>
<name>X1KLS5_9ZZZZ</name>
<sequence length="141" mass="14817">NLTGVWLGMKYGIPEMIKAGGGSIINVSSLAAHVGVPNQMAYSATKGGVISMSRVAAVEYASKNIRVNCISPGPVATPLLVDFYGEEGTKYLSSLNPQGRLGTMEEVAKLAVFLASDESSHIIGQTIVIDGGHTADSHIRW</sequence>